<dbReference type="SUPFAM" id="SSF55945">
    <property type="entry name" value="TATA-box binding protein-like"/>
    <property type="match status" value="2"/>
</dbReference>
<dbReference type="PRINTS" id="PR00686">
    <property type="entry name" value="TIFACTORIID"/>
</dbReference>
<name>A0A8T8E380_9EURY</name>
<dbReference type="GO" id="GO:0003700">
    <property type="term" value="F:DNA-binding transcription factor activity"/>
    <property type="evidence" value="ECO:0007669"/>
    <property type="project" value="UniProtKB-UniRule"/>
</dbReference>
<dbReference type="EMBL" id="CP069188">
    <property type="protein sequence ID" value="QRV16314.1"/>
    <property type="molecule type" value="Genomic_DNA"/>
</dbReference>
<evidence type="ECO:0000256" key="2">
    <source>
        <dbReference type="ARBA" id="ARBA00022737"/>
    </source>
</evidence>
<reference evidence="6 7" key="1">
    <citation type="submission" date="2021-01" db="EMBL/GenBank/DDBJ databases">
        <title>Genome Sequence and Methylation Pattern of Haloterrigena salifodinae BOL5-1, An Extremely Halophilic Archaeon from a Bolivian Salt Mine.</title>
        <authorList>
            <person name="DasSarma P."/>
            <person name="Anton B.P."/>
            <person name="DasSarma S.L."/>
            <person name="von Ehrenheim H.A.L."/>
            <person name="Martinez F.L."/>
            <person name="Guzman D."/>
            <person name="Roberts R.J."/>
            <person name="DasSarma S."/>
        </authorList>
    </citation>
    <scope>NUCLEOTIDE SEQUENCE [LARGE SCALE GENOMIC DNA]</scope>
    <source>
        <strain evidence="6 7">BOL5-1</strain>
    </source>
</reference>
<dbReference type="GO" id="GO:0003677">
    <property type="term" value="F:DNA binding"/>
    <property type="evidence" value="ECO:0007669"/>
    <property type="project" value="UniProtKB-KW"/>
</dbReference>
<keyword evidence="5" id="KW-0805">Transcription regulation</keyword>
<sequence>MVSIANIVGSGSLSVELNVDQLGTDLDVPYTEYDPENYHGLYVRLVEGGPLITVYRSGKYIISGCSAFEELEDTNEKFLEHLTEFGIIESELDPGFTVQNVVCTADLGHSVNLNALAIGLGLEAVEYEPEQFPGLVYRPTEFPTVLLLFANGKVVVTGAPDVHIAEEAFSSLQSQVDGLLE</sequence>
<dbReference type="InterPro" id="IPR012295">
    <property type="entry name" value="TBP_dom_sf"/>
</dbReference>
<organism evidence="6 7">
    <name type="scientific">Haloterrigena salifodinae</name>
    <dbReference type="NCBI Taxonomy" id="2675099"/>
    <lineage>
        <taxon>Archaea</taxon>
        <taxon>Methanobacteriati</taxon>
        <taxon>Methanobacteriota</taxon>
        <taxon>Stenosarchaea group</taxon>
        <taxon>Halobacteria</taxon>
        <taxon>Halobacteriales</taxon>
        <taxon>Natrialbaceae</taxon>
        <taxon>Haloterrigena</taxon>
    </lineage>
</organism>
<keyword evidence="3 5" id="KW-0238">DNA-binding</keyword>
<comment type="caution">
    <text evidence="5">Lacks conserved residue(s) required for the propagation of feature annotation.</text>
</comment>
<dbReference type="RefSeq" id="WP_204748622.1">
    <property type="nucleotide sequence ID" value="NZ_CP069188.1"/>
</dbReference>
<accession>A0A8T8E380</accession>
<keyword evidence="7" id="KW-1185">Reference proteome</keyword>
<evidence type="ECO:0000313" key="6">
    <source>
        <dbReference type="EMBL" id="QRV16314.1"/>
    </source>
</evidence>
<dbReference type="KEGG" id="hsal:JMJ58_05325"/>
<dbReference type="HAMAP" id="MF_00408">
    <property type="entry name" value="TATA_bind_prot_arch"/>
    <property type="match status" value="1"/>
</dbReference>
<dbReference type="NCBIfam" id="NF001593">
    <property type="entry name" value="PRK00394.1-2"/>
    <property type="match status" value="1"/>
</dbReference>
<dbReference type="GO" id="GO:0006352">
    <property type="term" value="P:DNA-templated transcription initiation"/>
    <property type="evidence" value="ECO:0007669"/>
    <property type="project" value="InterPro"/>
</dbReference>
<evidence type="ECO:0000313" key="7">
    <source>
        <dbReference type="Proteomes" id="UP000637819"/>
    </source>
</evidence>
<dbReference type="GeneID" id="62874523"/>
<dbReference type="PANTHER" id="PTHR10126">
    <property type="entry name" value="TATA-BOX BINDING PROTEIN"/>
    <property type="match status" value="1"/>
</dbReference>
<evidence type="ECO:0000256" key="5">
    <source>
        <dbReference type="HAMAP-Rule" id="MF_00408"/>
    </source>
</evidence>
<comment type="function">
    <text evidence="5">General factor that plays a role in the activation of archaeal genes transcribed by RNA polymerase. Binds specifically to the TATA box promoter element which lies close to the position of transcription initiation.</text>
</comment>
<keyword evidence="4 5" id="KW-0804">Transcription</keyword>
<dbReference type="Gene3D" id="3.30.310.10">
    <property type="entry name" value="TATA-Binding Protein"/>
    <property type="match status" value="2"/>
</dbReference>
<keyword evidence="2 5" id="KW-0677">Repeat</keyword>
<dbReference type="OrthoDB" id="350539at2157"/>
<dbReference type="AlphaFoldDB" id="A0A8T8E380"/>
<evidence type="ECO:0000256" key="3">
    <source>
        <dbReference type="ARBA" id="ARBA00023125"/>
    </source>
</evidence>
<gene>
    <name evidence="5" type="primary">tbp</name>
    <name evidence="6" type="ORF">JMJ58_05325</name>
</gene>
<evidence type="ECO:0000256" key="4">
    <source>
        <dbReference type="ARBA" id="ARBA00023163"/>
    </source>
</evidence>
<comment type="similarity">
    <text evidence="1 5">Belongs to the TBP family.</text>
</comment>
<dbReference type="Pfam" id="PF00352">
    <property type="entry name" value="TBP"/>
    <property type="match status" value="2"/>
</dbReference>
<evidence type="ECO:0000256" key="1">
    <source>
        <dbReference type="ARBA" id="ARBA00005560"/>
    </source>
</evidence>
<dbReference type="InterPro" id="IPR000814">
    <property type="entry name" value="TBP"/>
</dbReference>
<proteinExistence type="inferred from homology"/>
<protein>
    <recommendedName>
        <fullName evidence="5">TATA-box-binding protein</fullName>
    </recommendedName>
    <alternativeName>
        <fullName evidence="5">Box A-binding protein</fullName>
        <shortName evidence="5">BAP</shortName>
    </alternativeName>
    <alternativeName>
        <fullName evidence="5">TATA sequence-binding protein</fullName>
        <shortName evidence="5">TBP</shortName>
    </alternativeName>
    <alternativeName>
        <fullName evidence="5">TATA-box factor</fullName>
    </alternativeName>
</protein>
<dbReference type="Proteomes" id="UP000637819">
    <property type="component" value="Chromosome"/>
</dbReference>